<sequence length="87" mass="10487">MGYGSRRSTGVPLLTTRHRLQRLCWARERISWTLDDWRNVAWLEESRFHLLRADGRVRAWRRRHEVKDTKFSTRNCASCGVFLHDMD</sequence>
<comment type="caution">
    <text evidence="1">The sequence shown here is derived from an EMBL/GenBank/DDBJ whole genome shotgun (WGS) entry which is preliminary data.</text>
</comment>
<organism evidence="1 2">
    <name type="scientific">Araneus ventricosus</name>
    <name type="common">Orbweaver spider</name>
    <name type="synonym">Epeira ventricosa</name>
    <dbReference type="NCBI Taxonomy" id="182803"/>
    <lineage>
        <taxon>Eukaryota</taxon>
        <taxon>Metazoa</taxon>
        <taxon>Ecdysozoa</taxon>
        <taxon>Arthropoda</taxon>
        <taxon>Chelicerata</taxon>
        <taxon>Arachnida</taxon>
        <taxon>Araneae</taxon>
        <taxon>Araneomorphae</taxon>
        <taxon>Entelegynae</taxon>
        <taxon>Araneoidea</taxon>
        <taxon>Araneidae</taxon>
        <taxon>Araneus</taxon>
    </lineage>
</organism>
<dbReference type="Gene3D" id="3.30.420.10">
    <property type="entry name" value="Ribonuclease H-like superfamily/Ribonuclease H"/>
    <property type="match status" value="1"/>
</dbReference>
<dbReference type="InterPro" id="IPR036397">
    <property type="entry name" value="RNaseH_sf"/>
</dbReference>
<reference evidence="1 2" key="1">
    <citation type="journal article" date="2019" name="Sci. Rep.">
        <title>Orb-weaving spider Araneus ventricosus genome elucidates the spidroin gene catalogue.</title>
        <authorList>
            <person name="Kono N."/>
            <person name="Nakamura H."/>
            <person name="Ohtoshi R."/>
            <person name="Moran D.A.P."/>
            <person name="Shinohara A."/>
            <person name="Yoshida Y."/>
            <person name="Fujiwara M."/>
            <person name="Mori M."/>
            <person name="Tomita M."/>
            <person name="Arakawa K."/>
        </authorList>
    </citation>
    <scope>NUCLEOTIDE SEQUENCE [LARGE SCALE GENOMIC DNA]</scope>
</reference>
<evidence type="ECO:0000313" key="1">
    <source>
        <dbReference type="EMBL" id="GBM38453.1"/>
    </source>
</evidence>
<dbReference type="GO" id="GO:0003676">
    <property type="term" value="F:nucleic acid binding"/>
    <property type="evidence" value="ECO:0007669"/>
    <property type="project" value="InterPro"/>
</dbReference>
<dbReference type="Proteomes" id="UP000499080">
    <property type="component" value="Unassembled WGS sequence"/>
</dbReference>
<keyword evidence="2" id="KW-1185">Reference proteome</keyword>
<name>A0A4Y2FAC5_ARAVE</name>
<gene>
    <name evidence="1" type="ORF">AVEN_120814_1</name>
</gene>
<accession>A0A4Y2FAC5</accession>
<dbReference type="AlphaFoldDB" id="A0A4Y2FAC5"/>
<protein>
    <recommendedName>
        <fullName evidence="3">Transposase Tc1-like domain-containing protein</fullName>
    </recommendedName>
</protein>
<dbReference type="EMBL" id="BGPR01000869">
    <property type="protein sequence ID" value="GBM38453.1"/>
    <property type="molecule type" value="Genomic_DNA"/>
</dbReference>
<evidence type="ECO:0008006" key="3">
    <source>
        <dbReference type="Google" id="ProtNLM"/>
    </source>
</evidence>
<dbReference type="OrthoDB" id="9996331at2759"/>
<evidence type="ECO:0000313" key="2">
    <source>
        <dbReference type="Proteomes" id="UP000499080"/>
    </source>
</evidence>
<proteinExistence type="predicted"/>